<name>A0A9K3KP58_9STRA</name>
<dbReference type="Proteomes" id="UP000693970">
    <property type="component" value="Unassembled WGS sequence"/>
</dbReference>
<dbReference type="OrthoDB" id="75724at2759"/>
<reference evidence="2" key="1">
    <citation type="journal article" date="2021" name="Sci. Rep.">
        <title>Diploid genomic architecture of Nitzschia inconspicua, an elite biomass production diatom.</title>
        <authorList>
            <person name="Oliver A."/>
            <person name="Podell S."/>
            <person name="Pinowska A."/>
            <person name="Traller J.C."/>
            <person name="Smith S.R."/>
            <person name="McClure R."/>
            <person name="Beliaev A."/>
            <person name="Bohutskyi P."/>
            <person name="Hill E.A."/>
            <person name="Rabines A."/>
            <person name="Zheng H."/>
            <person name="Allen L.Z."/>
            <person name="Kuo A."/>
            <person name="Grigoriev I.V."/>
            <person name="Allen A.E."/>
            <person name="Hazlebeck D."/>
            <person name="Allen E.E."/>
        </authorList>
    </citation>
    <scope>NUCLEOTIDE SEQUENCE</scope>
    <source>
        <strain evidence="2">Hildebrandi</strain>
    </source>
</reference>
<gene>
    <name evidence="2" type="ORF">IV203_016035</name>
</gene>
<proteinExistence type="predicted"/>
<dbReference type="AlphaFoldDB" id="A0A9K3KP58"/>
<sequence length="474" mass="53802">MSSFSNERTVTKMNSGFGATSVGNATMNTRVVADATDSVCSSPKSSFSQMSNNSNLDVDTALAKELHRLSVQDRNRVQEEVHGVQFSVPEETPQMIEAALLKFQNEVRKISGKHAYNHAITSNRVDPTYILSPEFQLRFLRAVLYNTKKAAFRYTRHLNLLLEFFGETGLQRPLQYSDLSKVEKDCIKEGRRQILPSRDRSGRLIMFEKGSNPSDSRTTRIRVRLYMWSVISEDIETQQKGVVGIAELREEVFADLTNSETRSAYKAVLDSLPVRFSAVHLILNFPDSPIYRLIKSAVILGLFGNPSSSGGNIKTKNLLQWIKTRRAIDTFRQGGASVSNIIMHPNTHDVLFSRGGNAQHLGNKEFHQFLDLMNTPYHSSEQRDEMEGIRNEIISFVSSQNGRFLQVNKDGGWWEEISDLESIHFKINNAFYDYNRKLKAMQNQQMSKSATSNFLEPNKRRKIDGVDACFKGCF</sequence>
<comment type="caution">
    <text evidence="2">The sequence shown here is derived from an EMBL/GenBank/DDBJ whole genome shotgun (WGS) entry which is preliminary data.</text>
</comment>
<protein>
    <recommendedName>
        <fullName evidence="1">DUF6824 domain-containing protein</fullName>
    </recommendedName>
</protein>
<dbReference type="EMBL" id="JAGRRH010000020">
    <property type="protein sequence ID" value="KAG7347330.1"/>
    <property type="molecule type" value="Genomic_DNA"/>
</dbReference>
<feature type="domain" description="DUF6824" evidence="1">
    <location>
        <begin position="349"/>
        <end position="430"/>
    </location>
</feature>
<reference evidence="2" key="2">
    <citation type="submission" date="2021-04" db="EMBL/GenBank/DDBJ databases">
        <authorList>
            <person name="Podell S."/>
        </authorList>
    </citation>
    <scope>NUCLEOTIDE SEQUENCE</scope>
    <source>
        <strain evidence="2">Hildebrandi</strain>
    </source>
</reference>
<evidence type="ECO:0000313" key="3">
    <source>
        <dbReference type="Proteomes" id="UP000693970"/>
    </source>
</evidence>
<dbReference type="InterPro" id="IPR049227">
    <property type="entry name" value="DUF6824"/>
</dbReference>
<dbReference type="Pfam" id="PF20710">
    <property type="entry name" value="DUF6824"/>
    <property type="match status" value="1"/>
</dbReference>
<keyword evidence="3" id="KW-1185">Reference proteome</keyword>
<evidence type="ECO:0000313" key="2">
    <source>
        <dbReference type="EMBL" id="KAG7347330.1"/>
    </source>
</evidence>
<evidence type="ECO:0000259" key="1">
    <source>
        <dbReference type="Pfam" id="PF20710"/>
    </source>
</evidence>
<accession>A0A9K3KP58</accession>
<organism evidence="2 3">
    <name type="scientific">Nitzschia inconspicua</name>
    <dbReference type="NCBI Taxonomy" id="303405"/>
    <lineage>
        <taxon>Eukaryota</taxon>
        <taxon>Sar</taxon>
        <taxon>Stramenopiles</taxon>
        <taxon>Ochrophyta</taxon>
        <taxon>Bacillariophyta</taxon>
        <taxon>Bacillariophyceae</taxon>
        <taxon>Bacillariophycidae</taxon>
        <taxon>Bacillariales</taxon>
        <taxon>Bacillariaceae</taxon>
        <taxon>Nitzschia</taxon>
    </lineage>
</organism>